<proteinExistence type="predicted"/>
<sequence>MEKAPFFDHLAEGPENGAAWWLRTSDDVRIRITVWPCKGARGTVLLFPGRTEYGEKYGRAAVDLAARGYATLAIDWRCQGLADRLLDDPTVGHVGSFADYQRDVAAVIEGVQTLDLPRPFHLIAHSLGGCIGLRAVMNGLPVNSCVFSAPMWGIIISPVQRPVAWALGWSASHLQLGNTMAPGTSPVHLVTSAPFQGNPLTTDPDMFDYMKRHLDAQPALSLGGPSIRWVHKALVEMRALAHLPAPDLPCLAFLGTSEQIVDAGRIKARMDSWPNGELVMLDGAEHEVMMEVPAIRNQVFDRATALFDANAKARPGTAVA</sequence>
<dbReference type="Proteomes" id="UP001203036">
    <property type="component" value="Unassembled WGS sequence"/>
</dbReference>
<accession>A0ACC5ZST0</accession>
<protein>
    <submittedName>
        <fullName evidence="1">Alpha/beta hydrolase</fullName>
    </submittedName>
</protein>
<evidence type="ECO:0000313" key="2">
    <source>
        <dbReference type="Proteomes" id="UP001203036"/>
    </source>
</evidence>
<keyword evidence="1" id="KW-0378">Hydrolase</keyword>
<gene>
    <name evidence="1" type="ORF">M8744_04485</name>
</gene>
<dbReference type="EMBL" id="JAMQGO010000002">
    <property type="protein sequence ID" value="MCM2561394.1"/>
    <property type="molecule type" value="Genomic_DNA"/>
</dbReference>
<name>A0ACC5ZST0_9RHOB</name>
<keyword evidence="2" id="KW-1185">Reference proteome</keyword>
<reference evidence="1" key="1">
    <citation type="submission" date="2022-06" db="EMBL/GenBank/DDBJ databases">
        <title>Lutimaribacter sp. EGI FJ00013, a novel bacterium isolated from a salt lake sediment enrichment.</title>
        <authorList>
            <person name="Gao L."/>
            <person name="Fang B.-Z."/>
            <person name="Li W.-J."/>
        </authorList>
    </citation>
    <scope>NUCLEOTIDE SEQUENCE</scope>
    <source>
        <strain evidence="1">EGI FJ00013</strain>
    </source>
</reference>
<evidence type="ECO:0000313" key="1">
    <source>
        <dbReference type="EMBL" id="MCM2561394.1"/>
    </source>
</evidence>
<organism evidence="1 2">
    <name type="scientific">Lutimaribacter degradans</name>
    <dbReference type="NCBI Taxonomy" id="2945989"/>
    <lineage>
        <taxon>Bacteria</taxon>
        <taxon>Pseudomonadati</taxon>
        <taxon>Pseudomonadota</taxon>
        <taxon>Alphaproteobacteria</taxon>
        <taxon>Rhodobacterales</taxon>
        <taxon>Roseobacteraceae</taxon>
        <taxon>Lutimaribacter</taxon>
    </lineage>
</organism>
<comment type="caution">
    <text evidence="1">The sequence shown here is derived from an EMBL/GenBank/DDBJ whole genome shotgun (WGS) entry which is preliminary data.</text>
</comment>